<reference evidence="7" key="1">
    <citation type="submission" date="2021-10" db="EMBL/GenBank/DDBJ databases">
        <title>Anaerobic single-cell dispensing facilitates the cultivation of human gut bacteria.</title>
        <authorList>
            <person name="Afrizal A."/>
        </authorList>
    </citation>
    <scope>NUCLEOTIDE SEQUENCE</scope>
    <source>
        <strain evidence="7">CLA-AA-H274</strain>
    </source>
</reference>
<dbReference type="GO" id="GO:0004252">
    <property type="term" value="F:serine-type endopeptidase activity"/>
    <property type="evidence" value="ECO:0007669"/>
    <property type="project" value="InterPro"/>
</dbReference>
<evidence type="ECO:0000313" key="7">
    <source>
        <dbReference type="EMBL" id="MCC2164234.1"/>
    </source>
</evidence>
<dbReference type="Pfam" id="PF13365">
    <property type="entry name" value="Trypsin_2"/>
    <property type="match status" value="1"/>
</dbReference>
<dbReference type="PRINTS" id="PR00834">
    <property type="entry name" value="PROTEASES2C"/>
</dbReference>
<dbReference type="InterPro" id="IPR009003">
    <property type="entry name" value="Peptidase_S1_PA"/>
</dbReference>
<proteinExistence type="inferred from homology"/>
<dbReference type="Gene3D" id="2.40.10.10">
    <property type="entry name" value="Trypsin-like serine proteases"/>
    <property type="match status" value="2"/>
</dbReference>
<keyword evidence="5" id="KW-0472">Membrane</keyword>
<evidence type="ECO:0000256" key="3">
    <source>
        <dbReference type="ARBA" id="ARBA00022801"/>
    </source>
</evidence>
<protein>
    <submittedName>
        <fullName evidence="7">Trypsin-like peptidase domain-containing protein</fullName>
    </submittedName>
</protein>
<keyword evidence="3" id="KW-0378">Hydrolase</keyword>
<feature type="region of interest" description="Disordered" evidence="4">
    <location>
        <begin position="1"/>
        <end position="60"/>
    </location>
</feature>
<feature type="domain" description="PDZ" evidence="6">
    <location>
        <begin position="364"/>
        <end position="453"/>
    </location>
</feature>
<dbReference type="Pfam" id="PF13180">
    <property type="entry name" value="PDZ_2"/>
    <property type="match status" value="1"/>
</dbReference>
<feature type="compositionally biased region" description="Basic and acidic residues" evidence="4">
    <location>
        <begin position="7"/>
        <end position="33"/>
    </location>
</feature>
<feature type="transmembrane region" description="Helical" evidence="5">
    <location>
        <begin position="81"/>
        <end position="102"/>
    </location>
</feature>
<dbReference type="InterPro" id="IPR001478">
    <property type="entry name" value="PDZ"/>
</dbReference>
<evidence type="ECO:0000256" key="1">
    <source>
        <dbReference type="ARBA" id="ARBA00010541"/>
    </source>
</evidence>
<dbReference type="AlphaFoldDB" id="A0AAE3AM62"/>
<dbReference type="GO" id="GO:0006508">
    <property type="term" value="P:proteolysis"/>
    <property type="evidence" value="ECO:0007669"/>
    <property type="project" value="UniProtKB-KW"/>
</dbReference>
<organism evidence="7 8">
    <name type="scientific">Brotaphodocola catenula</name>
    <dbReference type="NCBI Taxonomy" id="2885361"/>
    <lineage>
        <taxon>Bacteria</taxon>
        <taxon>Bacillati</taxon>
        <taxon>Bacillota</taxon>
        <taxon>Clostridia</taxon>
        <taxon>Lachnospirales</taxon>
        <taxon>Lachnospiraceae</taxon>
        <taxon>Brotaphodocola</taxon>
    </lineage>
</organism>
<dbReference type="SMART" id="SM00228">
    <property type="entry name" value="PDZ"/>
    <property type="match status" value="1"/>
</dbReference>
<evidence type="ECO:0000256" key="2">
    <source>
        <dbReference type="ARBA" id="ARBA00022670"/>
    </source>
</evidence>
<dbReference type="Gene3D" id="2.30.42.10">
    <property type="match status" value="1"/>
</dbReference>
<dbReference type="SUPFAM" id="SSF50156">
    <property type="entry name" value="PDZ domain-like"/>
    <property type="match status" value="1"/>
</dbReference>
<evidence type="ECO:0000313" key="8">
    <source>
        <dbReference type="Proteomes" id="UP001198962"/>
    </source>
</evidence>
<dbReference type="PROSITE" id="PS50106">
    <property type="entry name" value="PDZ"/>
    <property type="match status" value="1"/>
</dbReference>
<dbReference type="PANTHER" id="PTHR43343:SF3">
    <property type="entry name" value="PROTEASE DO-LIKE 8, CHLOROPLASTIC"/>
    <property type="match status" value="1"/>
</dbReference>
<comment type="caution">
    <text evidence="7">The sequence shown here is derived from an EMBL/GenBank/DDBJ whole genome shotgun (WGS) entry which is preliminary data.</text>
</comment>
<keyword evidence="5" id="KW-1133">Transmembrane helix</keyword>
<dbReference type="SUPFAM" id="SSF50494">
    <property type="entry name" value="Trypsin-like serine proteases"/>
    <property type="match status" value="1"/>
</dbReference>
<keyword evidence="8" id="KW-1185">Reference proteome</keyword>
<comment type="similarity">
    <text evidence="1">Belongs to the peptidase S1C family.</text>
</comment>
<dbReference type="Proteomes" id="UP001198962">
    <property type="component" value="Unassembled WGS sequence"/>
</dbReference>
<dbReference type="InterPro" id="IPR036034">
    <property type="entry name" value="PDZ_sf"/>
</dbReference>
<keyword evidence="5" id="KW-0812">Transmembrane</keyword>
<gene>
    <name evidence="7" type="ORF">LKD32_04920</name>
</gene>
<accession>A0AAE3AM62</accession>
<name>A0AAE3AM62_9FIRM</name>
<evidence type="ECO:0000256" key="4">
    <source>
        <dbReference type="SAM" id="MobiDB-lite"/>
    </source>
</evidence>
<dbReference type="InterPro" id="IPR001940">
    <property type="entry name" value="Peptidase_S1C"/>
</dbReference>
<dbReference type="InterPro" id="IPR051201">
    <property type="entry name" value="Chloro_Bact_Ser_Proteases"/>
</dbReference>
<dbReference type="RefSeq" id="WP_308450925.1">
    <property type="nucleotide sequence ID" value="NZ_JAJEPU010000010.1"/>
</dbReference>
<keyword evidence="2" id="KW-0645">Protease</keyword>
<evidence type="ECO:0000259" key="6">
    <source>
        <dbReference type="PROSITE" id="PS50106"/>
    </source>
</evidence>
<sequence>MFEDEDREFHENNRENDYHDDAYDRMNEDDQRTSQEMWEDDGQESVKEDPQSGWVENHPNAQIPDEPVHGSAGMPPVVKRIAGVAVSAVLFGVIAGGTMFGVNQAGNYLRDQYFPKSETQLMIAQAPTADQGGDAASSIQTGMDVSEIASNAMPSVVAINNTMLMQQQTWFGPGRTVEVPSSGSGIIVGQNDSELLIVTNNHVVEDSNQLTVTFIDNSQVNATIKGTDADQDLAVIAVSLKDIPAEAMSQIKIATLGDSDALKVGQGVVAIGNALGYGQSVTVGYISALNREVKTSETDVKKLLQTDAAINPGNSGGALLNTRGEVIGINSAKYSSTEVEGMGYAIPVSQVKDIINQLMNRKVRTEVAQAQQGYLGIQGQNIDDNAASMYGMPKGIYVYKIVENGAASKSELKEKDIITKFDGQSVRTMADLKDLLKYYRSGETVELTVQSLENGEYQERTVSITLGTKPADSRQ</sequence>
<evidence type="ECO:0000256" key="5">
    <source>
        <dbReference type="SAM" id="Phobius"/>
    </source>
</evidence>
<dbReference type="InterPro" id="IPR043504">
    <property type="entry name" value="Peptidase_S1_PA_chymotrypsin"/>
</dbReference>
<dbReference type="PANTHER" id="PTHR43343">
    <property type="entry name" value="PEPTIDASE S12"/>
    <property type="match status" value="1"/>
</dbReference>
<dbReference type="EMBL" id="JAJEPU010000010">
    <property type="protein sequence ID" value="MCC2164234.1"/>
    <property type="molecule type" value="Genomic_DNA"/>
</dbReference>